<keyword evidence="3 8" id="KW-0813">Transport</keyword>
<dbReference type="PANTHER" id="PTHR34702:SF1">
    <property type="entry name" value="NA(+)_H(+) ANTIPORTER SUBUNIT F"/>
    <property type="match status" value="1"/>
</dbReference>
<keyword evidence="5 9" id="KW-0812">Transmembrane</keyword>
<dbReference type="NCBIfam" id="NF004812">
    <property type="entry name" value="PRK06161.1"/>
    <property type="match status" value="1"/>
</dbReference>
<feature type="transmembrane region" description="Helical" evidence="9">
    <location>
        <begin position="59"/>
        <end position="83"/>
    </location>
</feature>
<keyword evidence="11" id="KW-1185">Reference proteome</keyword>
<evidence type="ECO:0000313" key="11">
    <source>
        <dbReference type="Proteomes" id="UP000029393"/>
    </source>
</evidence>
<protein>
    <recommendedName>
        <fullName evidence="12">Cation:proton antiporter</fullName>
    </recommendedName>
</protein>
<evidence type="ECO:0000256" key="4">
    <source>
        <dbReference type="ARBA" id="ARBA00022475"/>
    </source>
</evidence>
<evidence type="ECO:0000256" key="9">
    <source>
        <dbReference type="SAM" id="Phobius"/>
    </source>
</evidence>
<keyword evidence="8" id="KW-0050">Antiport</keyword>
<evidence type="ECO:0000256" key="2">
    <source>
        <dbReference type="ARBA" id="ARBA00009212"/>
    </source>
</evidence>
<dbReference type="GO" id="GO:0005886">
    <property type="term" value="C:plasma membrane"/>
    <property type="evidence" value="ECO:0007669"/>
    <property type="project" value="UniProtKB-SubCell"/>
</dbReference>
<dbReference type="PANTHER" id="PTHR34702">
    <property type="entry name" value="NA(+)/H(+) ANTIPORTER SUBUNIT F1"/>
    <property type="match status" value="1"/>
</dbReference>
<comment type="subcellular location">
    <subcellularLocation>
        <location evidence="1 8">Cell membrane</location>
        <topology evidence="1 8">Multi-pass membrane protein</topology>
    </subcellularLocation>
</comment>
<name>A0A091BVD9_9GAMM</name>
<dbReference type="PIRSF" id="PIRSF028784">
    <property type="entry name" value="MrpF"/>
    <property type="match status" value="1"/>
</dbReference>
<evidence type="ECO:0000256" key="6">
    <source>
        <dbReference type="ARBA" id="ARBA00022989"/>
    </source>
</evidence>
<gene>
    <name evidence="10" type="ORF">N787_06260</name>
</gene>
<keyword evidence="7 8" id="KW-0472">Membrane</keyword>
<dbReference type="PATRIC" id="fig|1384056.3.peg.128"/>
<dbReference type="eggNOG" id="COG2212">
    <property type="taxonomic scope" value="Bacteria"/>
</dbReference>
<dbReference type="Pfam" id="PF04066">
    <property type="entry name" value="MrpF_PhaF"/>
    <property type="match status" value="1"/>
</dbReference>
<evidence type="ECO:0000256" key="1">
    <source>
        <dbReference type="ARBA" id="ARBA00004651"/>
    </source>
</evidence>
<comment type="similarity">
    <text evidence="2 8">Belongs to the CPA3 antiporters (TC 2.A.63) subunit F family.</text>
</comment>
<keyword evidence="4 8" id="KW-1003">Cell membrane</keyword>
<dbReference type="Proteomes" id="UP000029393">
    <property type="component" value="Unassembled WGS sequence"/>
</dbReference>
<evidence type="ECO:0000256" key="3">
    <source>
        <dbReference type="ARBA" id="ARBA00022448"/>
    </source>
</evidence>
<accession>A0A091BVD9</accession>
<organism evidence="10 11">
    <name type="scientific">Arenimonas metalli CF5-1</name>
    <dbReference type="NCBI Taxonomy" id="1384056"/>
    <lineage>
        <taxon>Bacteria</taxon>
        <taxon>Pseudomonadati</taxon>
        <taxon>Pseudomonadota</taxon>
        <taxon>Gammaproteobacteria</taxon>
        <taxon>Lysobacterales</taxon>
        <taxon>Lysobacteraceae</taxon>
        <taxon>Arenimonas</taxon>
    </lineage>
</organism>
<keyword evidence="6 9" id="KW-1133">Transmembrane helix</keyword>
<sequence>MIETCLDITLGLFALAMLLNLFRLLRGPTLPDRILALDTLYVNTIALLVLVGLRQGSTIHFEAAVVIAMLGFVGTVVLSKFVIRRDIIE</sequence>
<evidence type="ECO:0000256" key="7">
    <source>
        <dbReference type="ARBA" id="ARBA00023136"/>
    </source>
</evidence>
<reference evidence="10 11" key="1">
    <citation type="submission" date="2013-09" db="EMBL/GenBank/DDBJ databases">
        <title>Genome sequencing of Arenimonas metalli.</title>
        <authorList>
            <person name="Chen F."/>
            <person name="Wang G."/>
        </authorList>
    </citation>
    <scope>NUCLEOTIDE SEQUENCE [LARGE SCALE GENOMIC DNA]</scope>
    <source>
        <strain evidence="10 11">CF5-1</strain>
    </source>
</reference>
<dbReference type="GO" id="GO:0015385">
    <property type="term" value="F:sodium:proton antiporter activity"/>
    <property type="evidence" value="ECO:0007669"/>
    <property type="project" value="TreeGrafter"/>
</dbReference>
<feature type="transmembrane region" description="Helical" evidence="9">
    <location>
        <begin position="34"/>
        <end position="53"/>
    </location>
</feature>
<evidence type="ECO:0008006" key="12">
    <source>
        <dbReference type="Google" id="ProtNLM"/>
    </source>
</evidence>
<comment type="caution">
    <text evidence="10">The sequence shown here is derived from an EMBL/GenBank/DDBJ whole genome shotgun (WGS) entry which is preliminary data.</text>
</comment>
<evidence type="ECO:0000256" key="8">
    <source>
        <dbReference type="PIRNR" id="PIRNR028784"/>
    </source>
</evidence>
<feature type="transmembrane region" description="Helical" evidence="9">
    <location>
        <begin position="6"/>
        <end position="22"/>
    </location>
</feature>
<evidence type="ECO:0000256" key="5">
    <source>
        <dbReference type="ARBA" id="ARBA00022692"/>
    </source>
</evidence>
<dbReference type="AlphaFoldDB" id="A0A091BVD9"/>
<proteinExistence type="inferred from homology"/>
<keyword evidence="8" id="KW-0406">Ion transport</keyword>
<dbReference type="InterPro" id="IPR007208">
    <property type="entry name" value="MrpF/PhaF-like"/>
</dbReference>
<dbReference type="EMBL" id="AVCK01000002">
    <property type="protein sequence ID" value="KFN48305.1"/>
    <property type="molecule type" value="Genomic_DNA"/>
</dbReference>
<evidence type="ECO:0000313" key="10">
    <source>
        <dbReference type="EMBL" id="KFN48305.1"/>
    </source>
</evidence>
<dbReference type="STRING" id="1384056.N787_06260"/>
<dbReference type="OrthoDB" id="9800226at2"/>